<dbReference type="Proteomes" id="UP000504604">
    <property type="component" value="Linkage group LG15"/>
</dbReference>
<gene>
    <name evidence="2" type="primary">LOC110013170</name>
</gene>
<accession>A0A8M8VFA2</accession>
<keyword evidence="1" id="KW-1185">Reference proteome</keyword>
<dbReference type="AlphaFoldDB" id="A0A8M8VFA2"/>
<sequence length="106" mass="10006">MEQDKFEGGGERNGKEGIVVGIVGIEGILGNEEAGNGGNVKFGMAGMEVGNGGNVGFGRDGLVGRVGRGVLGSGGSVAVGKFGIAGRGGSVALGSGGIVGKVGCAG</sequence>
<evidence type="ECO:0000313" key="2">
    <source>
        <dbReference type="RefSeq" id="XP_020554811.1"/>
    </source>
</evidence>
<protein>
    <submittedName>
        <fullName evidence="2">Uncharacterized protein LOC110013170</fullName>
    </submittedName>
</protein>
<reference evidence="2" key="1">
    <citation type="submission" date="2025-08" db="UniProtKB">
        <authorList>
            <consortium name="RefSeq"/>
        </authorList>
    </citation>
    <scope>IDENTIFICATION</scope>
</reference>
<name>A0A8M8VFA2_SESIN</name>
<proteinExistence type="predicted"/>
<dbReference type="KEGG" id="sind:110013170"/>
<evidence type="ECO:0000313" key="1">
    <source>
        <dbReference type="Proteomes" id="UP000504604"/>
    </source>
</evidence>
<dbReference type="RefSeq" id="XP_020554811.1">
    <property type="nucleotide sequence ID" value="XM_020699152.1"/>
</dbReference>
<organism evidence="1 2">
    <name type="scientific">Sesamum indicum</name>
    <name type="common">Oriental sesame</name>
    <name type="synonym">Sesamum orientale</name>
    <dbReference type="NCBI Taxonomy" id="4182"/>
    <lineage>
        <taxon>Eukaryota</taxon>
        <taxon>Viridiplantae</taxon>
        <taxon>Streptophyta</taxon>
        <taxon>Embryophyta</taxon>
        <taxon>Tracheophyta</taxon>
        <taxon>Spermatophyta</taxon>
        <taxon>Magnoliopsida</taxon>
        <taxon>eudicotyledons</taxon>
        <taxon>Gunneridae</taxon>
        <taxon>Pentapetalae</taxon>
        <taxon>asterids</taxon>
        <taxon>lamiids</taxon>
        <taxon>Lamiales</taxon>
        <taxon>Pedaliaceae</taxon>
        <taxon>Sesamum</taxon>
    </lineage>
</organism>
<dbReference type="GeneID" id="110013170"/>